<protein>
    <submittedName>
        <fullName evidence="3">Pyridoxal phosphate-dependent transferase</fullName>
    </submittedName>
</protein>
<dbReference type="Gene3D" id="3.40.640.10">
    <property type="entry name" value="Type I PLP-dependent aspartate aminotransferase-like (Major domain)"/>
    <property type="match status" value="1"/>
</dbReference>
<evidence type="ECO:0000259" key="2">
    <source>
        <dbReference type="Pfam" id="PF00266"/>
    </source>
</evidence>
<feature type="domain" description="Aminotransferase class V" evidence="2">
    <location>
        <begin position="81"/>
        <end position="132"/>
    </location>
</feature>
<evidence type="ECO:0000313" key="4">
    <source>
        <dbReference type="Proteomes" id="UP001275084"/>
    </source>
</evidence>
<dbReference type="EMBL" id="JAUIQD010000004">
    <property type="protein sequence ID" value="KAK3353972.1"/>
    <property type="molecule type" value="Genomic_DNA"/>
</dbReference>
<dbReference type="InterPro" id="IPR000192">
    <property type="entry name" value="Aminotrans_V_dom"/>
</dbReference>
<keyword evidence="4" id="KW-1185">Reference proteome</keyword>
<sequence>MGNSNTAAGIPVRTKTVSLAGQEGKVKFGKELRERFLIDPEYHNLNHGSFGTIPRAIQTKLREYQDRAEAQPDPFIRYEYPKLLDESRAAVAKVLRAPVETVVFVSNATMGVNTVLRNMVWDPDGKDEILYFDTLYGGCGKTVDYIVESSYGRASSRCIPLVYPCEDADVISAFHSAVAASLAADKRPRICVFDVVSSLPGVCFPCAAVTAACKAAGVLSLIDGAQGIGMVAIDLAATDPDFFVSNCHKWLHVPRGCAVFYVPLRNQPLMRSTVPTSHGFVPAETAGLGKRMNPLPPSSKSAFVNAFEFVGTLDNAPYLCVKDSIQWREEVLGGEERILAYQLDLARKGGARAARILGTKILENGAGTLTGSAMVNVALPLAVGADPGAVEGGEEKRDEDAAALPVVPFAEAEAVTNWILETLMGEHKTFLALFVYRGRWWARFSAQVYLDVDDFEWGAETLKSVCERVAKGEYSAA</sequence>
<evidence type="ECO:0000256" key="1">
    <source>
        <dbReference type="ARBA" id="ARBA00022898"/>
    </source>
</evidence>
<feature type="domain" description="Aminotransferase class V" evidence="2">
    <location>
        <begin position="185"/>
        <end position="270"/>
    </location>
</feature>
<evidence type="ECO:0000313" key="3">
    <source>
        <dbReference type="EMBL" id="KAK3353972.1"/>
    </source>
</evidence>
<keyword evidence="3" id="KW-0808">Transferase</keyword>
<dbReference type="InterPro" id="IPR015424">
    <property type="entry name" value="PyrdxlP-dep_Trfase"/>
</dbReference>
<dbReference type="AlphaFoldDB" id="A0AAJ0HJP5"/>
<dbReference type="PANTHER" id="PTHR43092">
    <property type="entry name" value="L-CYSTEINE DESULFHYDRASE"/>
    <property type="match status" value="1"/>
</dbReference>
<proteinExistence type="predicted"/>
<accession>A0AAJ0HJP5</accession>
<dbReference type="InterPro" id="IPR015421">
    <property type="entry name" value="PyrdxlP-dep_Trfase_major"/>
</dbReference>
<name>A0AAJ0HJP5_9PEZI</name>
<gene>
    <name evidence="3" type="ORF">B0T25DRAFT_223694</name>
</gene>
<reference evidence="3" key="1">
    <citation type="journal article" date="2023" name="Mol. Phylogenet. Evol.">
        <title>Genome-scale phylogeny and comparative genomics of the fungal order Sordariales.</title>
        <authorList>
            <person name="Hensen N."/>
            <person name="Bonometti L."/>
            <person name="Westerberg I."/>
            <person name="Brannstrom I.O."/>
            <person name="Guillou S."/>
            <person name="Cros-Aarteil S."/>
            <person name="Calhoun S."/>
            <person name="Haridas S."/>
            <person name="Kuo A."/>
            <person name="Mondo S."/>
            <person name="Pangilinan J."/>
            <person name="Riley R."/>
            <person name="LaButti K."/>
            <person name="Andreopoulos B."/>
            <person name="Lipzen A."/>
            <person name="Chen C."/>
            <person name="Yan M."/>
            <person name="Daum C."/>
            <person name="Ng V."/>
            <person name="Clum A."/>
            <person name="Steindorff A."/>
            <person name="Ohm R.A."/>
            <person name="Martin F."/>
            <person name="Silar P."/>
            <person name="Natvig D.O."/>
            <person name="Lalanne C."/>
            <person name="Gautier V."/>
            <person name="Ament-Velasquez S.L."/>
            <person name="Kruys A."/>
            <person name="Hutchinson M.I."/>
            <person name="Powell A.J."/>
            <person name="Barry K."/>
            <person name="Miller A.N."/>
            <person name="Grigoriev I.V."/>
            <person name="Debuchy R."/>
            <person name="Gladieux P."/>
            <person name="Hiltunen Thoren M."/>
            <person name="Johannesson H."/>
        </authorList>
    </citation>
    <scope>NUCLEOTIDE SEQUENCE</scope>
    <source>
        <strain evidence="3">CBS 955.72</strain>
    </source>
</reference>
<dbReference type="Pfam" id="PF00266">
    <property type="entry name" value="Aminotran_5"/>
    <property type="match status" value="2"/>
</dbReference>
<comment type="caution">
    <text evidence="3">The sequence shown here is derived from an EMBL/GenBank/DDBJ whole genome shotgun (WGS) entry which is preliminary data.</text>
</comment>
<organism evidence="3 4">
    <name type="scientific">Lasiosphaeria hispida</name>
    <dbReference type="NCBI Taxonomy" id="260671"/>
    <lineage>
        <taxon>Eukaryota</taxon>
        <taxon>Fungi</taxon>
        <taxon>Dikarya</taxon>
        <taxon>Ascomycota</taxon>
        <taxon>Pezizomycotina</taxon>
        <taxon>Sordariomycetes</taxon>
        <taxon>Sordariomycetidae</taxon>
        <taxon>Sordariales</taxon>
        <taxon>Lasiosphaeriaceae</taxon>
        <taxon>Lasiosphaeria</taxon>
    </lineage>
</organism>
<dbReference type="PANTHER" id="PTHR43092:SF2">
    <property type="entry name" value="HERCYNYLCYSTEINE SULFOXIDE LYASE"/>
    <property type="match status" value="1"/>
</dbReference>
<reference evidence="3" key="2">
    <citation type="submission" date="2023-06" db="EMBL/GenBank/DDBJ databases">
        <authorList>
            <consortium name="Lawrence Berkeley National Laboratory"/>
            <person name="Haridas S."/>
            <person name="Hensen N."/>
            <person name="Bonometti L."/>
            <person name="Westerberg I."/>
            <person name="Brannstrom I.O."/>
            <person name="Guillou S."/>
            <person name="Cros-Aarteil S."/>
            <person name="Calhoun S."/>
            <person name="Kuo A."/>
            <person name="Mondo S."/>
            <person name="Pangilinan J."/>
            <person name="Riley R."/>
            <person name="Labutti K."/>
            <person name="Andreopoulos B."/>
            <person name="Lipzen A."/>
            <person name="Chen C."/>
            <person name="Yanf M."/>
            <person name="Daum C."/>
            <person name="Ng V."/>
            <person name="Clum A."/>
            <person name="Steindorff A."/>
            <person name="Ohm R."/>
            <person name="Martin F."/>
            <person name="Silar P."/>
            <person name="Natvig D."/>
            <person name="Lalanne C."/>
            <person name="Gautier V."/>
            <person name="Ament-Velasquez S.L."/>
            <person name="Kruys A."/>
            <person name="Hutchinson M.I."/>
            <person name="Powell A.J."/>
            <person name="Barry K."/>
            <person name="Miller A.N."/>
            <person name="Grigoriev I.V."/>
            <person name="Debuchy R."/>
            <person name="Gladieux P."/>
            <person name="Thoren M.H."/>
            <person name="Johannesson H."/>
        </authorList>
    </citation>
    <scope>NUCLEOTIDE SEQUENCE</scope>
    <source>
        <strain evidence="3">CBS 955.72</strain>
    </source>
</reference>
<dbReference type="Proteomes" id="UP001275084">
    <property type="component" value="Unassembled WGS sequence"/>
</dbReference>
<dbReference type="GO" id="GO:0016740">
    <property type="term" value="F:transferase activity"/>
    <property type="evidence" value="ECO:0007669"/>
    <property type="project" value="UniProtKB-KW"/>
</dbReference>
<keyword evidence="1" id="KW-0663">Pyridoxal phosphate</keyword>
<dbReference type="SUPFAM" id="SSF53383">
    <property type="entry name" value="PLP-dependent transferases"/>
    <property type="match status" value="1"/>
</dbReference>